<reference evidence="2" key="2">
    <citation type="submission" date="2025-05" db="UniProtKB">
        <authorList>
            <consortium name="EnsemblMetazoa"/>
        </authorList>
    </citation>
    <scope>IDENTIFICATION</scope>
    <source>
        <strain evidence="2">Foshan</strain>
    </source>
</reference>
<feature type="transmembrane region" description="Helical" evidence="1">
    <location>
        <begin position="83"/>
        <end position="102"/>
    </location>
</feature>
<keyword evidence="1" id="KW-0812">Transmembrane</keyword>
<dbReference type="PROSITE" id="PS51257">
    <property type="entry name" value="PROKAR_LIPOPROTEIN"/>
    <property type="match status" value="1"/>
</dbReference>
<evidence type="ECO:0008006" key="4">
    <source>
        <dbReference type="Google" id="ProtNLM"/>
    </source>
</evidence>
<organism evidence="2 3">
    <name type="scientific">Aedes albopictus</name>
    <name type="common">Asian tiger mosquito</name>
    <name type="synonym">Stegomyia albopicta</name>
    <dbReference type="NCBI Taxonomy" id="7160"/>
    <lineage>
        <taxon>Eukaryota</taxon>
        <taxon>Metazoa</taxon>
        <taxon>Ecdysozoa</taxon>
        <taxon>Arthropoda</taxon>
        <taxon>Hexapoda</taxon>
        <taxon>Insecta</taxon>
        <taxon>Pterygota</taxon>
        <taxon>Neoptera</taxon>
        <taxon>Endopterygota</taxon>
        <taxon>Diptera</taxon>
        <taxon>Nematocera</taxon>
        <taxon>Culicoidea</taxon>
        <taxon>Culicidae</taxon>
        <taxon>Culicinae</taxon>
        <taxon>Aedini</taxon>
        <taxon>Aedes</taxon>
        <taxon>Stegomyia</taxon>
    </lineage>
</organism>
<feature type="transmembrane region" description="Helical" evidence="1">
    <location>
        <begin position="12"/>
        <end position="32"/>
    </location>
</feature>
<feature type="transmembrane region" description="Helical" evidence="1">
    <location>
        <begin position="109"/>
        <end position="127"/>
    </location>
</feature>
<dbReference type="GeneID" id="109418958"/>
<keyword evidence="3" id="KW-1185">Reference proteome</keyword>
<keyword evidence="1" id="KW-1133">Transmembrane helix</keyword>
<evidence type="ECO:0000313" key="2">
    <source>
        <dbReference type="EnsemblMetazoa" id="AALFPA23_001675.P38932"/>
    </source>
</evidence>
<sequence>MERIFSGYIKAHGYAIAVASLTFGCIFAVNVAHVENFPQGGRIFAVDEEGEDDGGASSLGGDIDIDRIGAGQTYFRMQPMGQLVFSLAWVLAGTIFLVGLMLEKKKTILPFASVFTIDWSVILIRHLTGLEQKSFQEVLLSSSTAVLVVIPVYVGFTLAALYRLFELRAIERAQRAEENGDLENGRKPVKFILGDEFDDSWIS</sequence>
<accession>A0ABM1XPR6</accession>
<evidence type="ECO:0000313" key="3">
    <source>
        <dbReference type="Proteomes" id="UP000069940"/>
    </source>
</evidence>
<keyword evidence="1" id="KW-0472">Membrane</keyword>
<dbReference type="RefSeq" id="XP_019548724.2">
    <property type="nucleotide sequence ID" value="XM_019693179.3"/>
</dbReference>
<dbReference type="Proteomes" id="UP000069940">
    <property type="component" value="Unassembled WGS sequence"/>
</dbReference>
<protein>
    <recommendedName>
        <fullName evidence="4">Secreted protein</fullName>
    </recommendedName>
</protein>
<evidence type="ECO:0000256" key="1">
    <source>
        <dbReference type="SAM" id="Phobius"/>
    </source>
</evidence>
<proteinExistence type="predicted"/>
<reference evidence="3" key="1">
    <citation type="journal article" date="2015" name="Proc. Natl. Acad. Sci. U.S.A.">
        <title>Genome sequence of the Asian Tiger mosquito, Aedes albopictus, reveals insights into its biology, genetics, and evolution.</title>
        <authorList>
            <person name="Chen X.G."/>
            <person name="Jiang X."/>
            <person name="Gu J."/>
            <person name="Xu M."/>
            <person name="Wu Y."/>
            <person name="Deng Y."/>
            <person name="Zhang C."/>
            <person name="Bonizzoni M."/>
            <person name="Dermauw W."/>
            <person name="Vontas J."/>
            <person name="Armbruster P."/>
            <person name="Huang X."/>
            <person name="Yang Y."/>
            <person name="Zhang H."/>
            <person name="He W."/>
            <person name="Peng H."/>
            <person name="Liu Y."/>
            <person name="Wu K."/>
            <person name="Chen J."/>
            <person name="Lirakis M."/>
            <person name="Topalis P."/>
            <person name="Van Leeuwen T."/>
            <person name="Hall A.B."/>
            <person name="Jiang X."/>
            <person name="Thorpe C."/>
            <person name="Mueller R.L."/>
            <person name="Sun C."/>
            <person name="Waterhouse R.M."/>
            <person name="Yan G."/>
            <person name="Tu Z.J."/>
            <person name="Fang X."/>
            <person name="James A.A."/>
        </authorList>
    </citation>
    <scope>NUCLEOTIDE SEQUENCE [LARGE SCALE GENOMIC DNA]</scope>
    <source>
        <strain evidence="3">Foshan</strain>
    </source>
</reference>
<name>A0ABM1XPR6_AEDAL</name>
<feature type="transmembrane region" description="Helical" evidence="1">
    <location>
        <begin position="139"/>
        <end position="165"/>
    </location>
</feature>
<dbReference type="EnsemblMetazoa" id="AALFPA23_001675.R38932">
    <property type="protein sequence ID" value="AALFPA23_001675.P38932"/>
    <property type="gene ID" value="AALFPA23_001675"/>
</dbReference>